<name>A0A4P8IJV6_9FIRM</name>
<dbReference type="InterPro" id="IPR001638">
    <property type="entry name" value="Solute-binding_3/MltF_N"/>
</dbReference>
<feature type="signal peptide" evidence="2">
    <location>
        <begin position="1"/>
        <end position="22"/>
    </location>
</feature>
<proteinExistence type="predicted"/>
<dbReference type="SUPFAM" id="SSF53850">
    <property type="entry name" value="Periplasmic binding protein-like II"/>
    <property type="match status" value="1"/>
</dbReference>
<dbReference type="Pfam" id="PF00497">
    <property type="entry name" value="SBP_bac_3"/>
    <property type="match status" value="1"/>
</dbReference>
<sequence>MRVKKLLVLCVSAVLAGSMLLAGCSKKEESKTDDSLQYVKDNKELILGLDASFPPMGFTDKDQNIVGFDIDAAKEVTKRMGVKLKLQPINWDSKDQELEGKTIDCIWNGLTYSEDRAKEMLCSKSYMDNHQVLLVPVKSKIKSLKDVKKQQVGVQKGSTAADAVDKTDELKNAKIVYFGNNVEILNDLGNGCDAAVMDEVVAKYYAKKDPGKFKILNDNLSTEKYVIGFRSGDKKLCAEVEKQLKEMKKDGTLAKISKKWFGDDLTTIK</sequence>
<dbReference type="PANTHER" id="PTHR35936:SF34">
    <property type="entry name" value="ABC TRANSPORTER EXTRACELLULAR-BINDING PROTEIN YCKB-RELATED"/>
    <property type="match status" value="1"/>
</dbReference>
<dbReference type="CDD" id="cd00996">
    <property type="entry name" value="PBP2_AatB_like"/>
    <property type="match status" value="1"/>
</dbReference>
<dbReference type="Proteomes" id="UP000298653">
    <property type="component" value="Chromosome"/>
</dbReference>
<protein>
    <submittedName>
        <fullName evidence="4">Amino acid ABC transporter, substrate-binding protein</fullName>
    </submittedName>
</protein>
<feature type="chain" id="PRO_5039255411" evidence="2">
    <location>
        <begin position="23"/>
        <end position="269"/>
    </location>
</feature>
<dbReference type="RefSeq" id="WP_137329530.1">
    <property type="nucleotide sequence ID" value="NZ_CP040058.1"/>
</dbReference>
<evidence type="ECO:0000256" key="1">
    <source>
        <dbReference type="ARBA" id="ARBA00022729"/>
    </source>
</evidence>
<dbReference type="Gene3D" id="3.40.190.10">
    <property type="entry name" value="Periplasmic binding protein-like II"/>
    <property type="match status" value="2"/>
</dbReference>
<dbReference type="PANTHER" id="PTHR35936">
    <property type="entry name" value="MEMBRANE-BOUND LYTIC MUREIN TRANSGLYCOSYLASE F"/>
    <property type="match status" value="1"/>
</dbReference>
<keyword evidence="5" id="KW-1185">Reference proteome</keyword>
<organism evidence="4 5">
    <name type="scientific">Anaerostipes rhamnosivorans</name>
    <dbReference type="NCBI Taxonomy" id="1229621"/>
    <lineage>
        <taxon>Bacteria</taxon>
        <taxon>Bacillati</taxon>
        <taxon>Bacillota</taxon>
        <taxon>Clostridia</taxon>
        <taxon>Lachnospirales</taxon>
        <taxon>Lachnospiraceae</taxon>
        <taxon>Anaerostipes</taxon>
    </lineage>
</organism>
<feature type="domain" description="Solute-binding protein family 3/N-terminal" evidence="3">
    <location>
        <begin position="44"/>
        <end position="264"/>
    </location>
</feature>
<evidence type="ECO:0000313" key="4">
    <source>
        <dbReference type="EMBL" id="QCP36274.1"/>
    </source>
</evidence>
<dbReference type="SMART" id="SM00062">
    <property type="entry name" value="PBPb"/>
    <property type="match status" value="1"/>
</dbReference>
<dbReference type="PROSITE" id="PS51257">
    <property type="entry name" value="PROKAR_LIPOPROTEIN"/>
    <property type="match status" value="1"/>
</dbReference>
<evidence type="ECO:0000259" key="3">
    <source>
        <dbReference type="SMART" id="SM00062"/>
    </source>
</evidence>
<keyword evidence="1 2" id="KW-0732">Signal</keyword>
<evidence type="ECO:0000313" key="5">
    <source>
        <dbReference type="Proteomes" id="UP000298653"/>
    </source>
</evidence>
<gene>
    <name evidence="4" type="ORF">AR1Y2_2820</name>
</gene>
<dbReference type="AlphaFoldDB" id="A0A4P8IJV6"/>
<dbReference type="OrthoDB" id="9775197at2"/>
<dbReference type="EMBL" id="CP040058">
    <property type="protein sequence ID" value="QCP36274.1"/>
    <property type="molecule type" value="Genomic_DNA"/>
</dbReference>
<dbReference type="KEGG" id="arf:AR1Y2_2820"/>
<reference evidence="4 5" key="1">
    <citation type="submission" date="2019-05" db="EMBL/GenBank/DDBJ databases">
        <title>Complete genome sequencing of Anaerostipes rhamnosivorans.</title>
        <authorList>
            <person name="Bui T.P.N."/>
            <person name="de Vos W.M."/>
        </authorList>
    </citation>
    <scope>NUCLEOTIDE SEQUENCE [LARGE SCALE GENOMIC DNA]</scope>
    <source>
        <strain evidence="4 5">1y2</strain>
    </source>
</reference>
<accession>A0A4P8IJV6</accession>
<evidence type="ECO:0000256" key="2">
    <source>
        <dbReference type="SAM" id="SignalP"/>
    </source>
</evidence>